<dbReference type="Gene3D" id="2.130.10.10">
    <property type="entry name" value="YVTN repeat-like/Quinoprotein amine dehydrogenase"/>
    <property type="match status" value="2"/>
</dbReference>
<dbReference type="InterPro" id="IPR011048">
    <property type="entry name" value="Haem_d1_sf"/>
</dbReference>
<protein>
    <submittedName>
        <fullName evidence="4">YncE family protein</fullName>
    </submittedName>
</protein>
<sequence length="487" mass="53291">MKRNRMLLIIMALIIGGAVSFLFVSNKQSLSAPIFFVANAGDGTISEIDLQSNTPVNSIKLNAEQLSHGIAISPDETTVYFGTGFQGKSLRALDVKTKQVLREKTFEEGIHGIDIHPSGKYVYVSLMAGLGHEGGQVAVIDTNTFEEVVLITTDDGPAHVSVSVDGTQIWVANVNGNSVSAIDAYTFQVLATIPVGEVPNEVALSPNLDYAIVANVRSNSLTVIDMMTFNVLSEIEVGEGVHGVTVSPDGKQVWTANNHSSDVSVIDVETLSLVTTITTGSFANHISFSPDGDLAFVTQREANNLVIIDTIDYEILRELELGKEPHEMTLKGMELNNVSKSDKTSNDNNRSKFGLNKYIVENEVFAEGIEVKAQLLSPFDEENTLLIISNIDIDPFQYFALKVEMTTHSGDLSSIPFAERTFLTNDDGGEIKADKWIVISNDSHHPQFLALFEKTVDKQPLLKNIDTKLSVKFRPFIKDELLINLSK</sequence>
<dbReference type="RefSeq" id="WP_071319329.1">
    <property type="nucleotide sequence ID" value="NZ_CP063356.2"/>
</dbReference>
<reference evidence="3 5" key="1">
    <citation type="submission" date="2016-10" db="EMBL/GenBank/DDBJ databases">
        <title>Draft genome sequences of four alkaliphilic bacteria belonging to the Anaerobacillus genus.</title>
        <authorList>
            <person name="Bassil N.M."/>
            <person name="Lloyd J.R."/>
        </authorList>
    </citation>
    <scope>NUCLEOTIDE SEQUENCE [LARGE SCALE GENOMIC DNA]</scope>
    <source>
        <strain evidence="3 5">NB2006</strain>
    </source>
</reference>
<dbReference type="EMBL" id="CP063356">
    <property type="protein sequence ID" value="QOY36869.1"/>
    <property type="molecule type" value="Genomic_DNA"/>
</dbReference>
<dbReference type="SUPFAM" id="SSF51004">
    <property type="entry name" value="C-terminal (heme d1) domain of cytochrome cd1-nitrite reductase"/>
    <property type="match status" value="1"/>
</dbReference>
<accession>A0A1S2KW92</accession>
<dbReference type="Pfam" id="PF21783">
    <property type="entry name" value="YNCE"/>
    <property type="match status" value="1"/>
</dbReference>
<feature type="domain" description="YNCE-like beta-propeller" evidence="2">
    <location>
        <begin position="235"/>
        <end position="328"/>
    </location>
</feature>
<proteinExistence type="predicted"/>
<dbReference type="InterPro" id="IPR048433">
    <property type="entry name" value="YNCE-like_beta-prop"/>
</dbReference>
<evidence type="ECO:0000256" key="1">
    <source>
        <dbReference type="ARBA" id="ARBA00022729"/>
    </source>
</evidence>
<dbReference type="PANTHER" id="PTHR47197:SF3">
    <property type="entry name" value="DIHYDRO-HEME D1 DEHYDROGENASE"/>
    <property type="match status" value="1"/>
</dbReference>
<evidence type="ECO:0000313" key="5">
    <source>
        <dbReference type="Proteomes" id="UP000180175"/>
    </source>
</evidence>
<dbReference type="InterPro" id="IPR011964">
    <property type="entry name" value="YVTN_b-propeller_repeat"/>
</dbReference>
<keyword evidence="1" id="KW-0732">Signal</keyword>
<dbReference type="InterPro" id="IPR015943">
    <property type="entry name" value="WD40/YVTN_repeat-like_dom_sf"/>
</dbReference>
<evidence type="ECO:0000313" key="4">
    <source>
        <dbReference type="EMBL" id="QOY36869.1"/>
    </source>
</evidence>
<dbReference type="OrthoDB" id="55891at2"/>
<dbReference type="KEGG" id="aia:AWH56_004235"/>
<evidence type="ECO:0000259" key="2">
    <source>
        <dbReference type="Pfam" id="PF21783"/>
    </source>
</evidence>
<dbReference type="PANTHER" id="PTHR47197">
    <property type="entry name" value="PROTEIN NIRF"/>
    <property type="match status" value="1"/>
</dbReference>
<name>A0A1S2KW92_9BACI</name>
<dbReference type="AlphaFoldDB" id="A0A1S2KW92"/>
<keyword evidence="5" id="KW-1185">Reference proteome</keyword>
<reference evidence="4 5" key="3">
    <citation type="journal article" date="2019" name="Int. J. Syst. Evol. Microbiol.">
        <title>Anaerobacillus isosaccharinicus sp. nov., an alkaliphilic bacterium which degrades isosaccharinic acid.</title>
        <authorList>
            <person name="Bassil N.M."/>
            <person name="Lloyd J.R."/>
        </authorList>
    </citation>
    <scope>NUCLEOTIDE SEQUENCE [LARGE SCALE GENOMIC DNA]</scope>
    <source>
        <strain evidence="4 5">NB2006</strain>
    </source>
</reference>
<organism evidence="3 5">
    <name type="scientific">Anaerobacillus isosaccharinicus</name>
    <dbReference type="NCBI Taxonomy" id="1532552"/>
    <lineage>
        <taxon>Bacteria</taxon>
        <taxon>Bacillati</taxon>
        <taxon>Bacillota</taxon>
        <taxon>Bacilli</taxon>
        <taxon>Bacillales</taxon>
        <taxon>Bacillaceae</taxon>
        <taxon>Anaerobacillus</taxon>
    </lineage>
</organism>
<dbReference type="NCBIfam" id="TIGR02276">
    <property type="entry name" value="beta_rpt_yvtn"/>
    <property type="match status" value="2"/>
</dbReference>
<dbReference type="EMBL" id="LQXD01000201">
    <property type="protein sequence ID" value="OIJ04361.1"/>
    <property type="molecule type" value="Genomic_DNA"/>
</dbReference>
<reference evidence="4 5" key="2">
    <citation type="journal article" date="2017" name="Genome Announc.">
        <title>Draft Genome Sequences of Four Alkaliphilic Bacteria Belonging to the Anaerobacillus Genus.</title>
        <authorList>
            <person name="Bassil N.M."/>
            <person name="Lloyd J.R."/>
        </authorList>
    </citation>
    <scope>NUCLEOTIDE SEQUENCE [LARGE SCALE GENOMIC DNA]</scope>
    <source>
        <strain evidence="4 5">NB2006</strain>
    </source>
</reference>
<dbReference type="Proteomes" id="UP000180175">
    <property type="component" value="Chromosome"/>
</dbReference>
<gene>
    <name evidence="4" type="ORF">AWH56_004235</name>
    <name evidence="3" type="ORF">AWH56_23380</name>
</gene>
<reference evidence="4" key="4">
    <citation type="submission" date="2020-10" db="EMBL/GenBank/DDBJ databases">
        <authorList>
            <person name="Bassil N.M."/>
            <person name="Lloyd J.R."/>
        </authorList>
    </citation>
    <scope>NUCLEOTIDE SEQUENCE</scope>
    <source>
        <strain evidence="4">NB2006</strain>
    </source>
</reference>
<evidence type="ECO:0000313" key="3">
    <source>
        <dbReference type="EMBL" id="OIJ04361.1"/>
    </source>
</evidence>
<dbReference type="InterPro" id="IPR051200">
    <property type="entry name" value="Host-pathogen_enzymatic-act"/>
</dbReference>